<dbReference type="InterPro" id="IPR003439">
    <property type="entry name" value="ABC_transporter-like_ATP-bd"/>
</dbReference>
<evidence type="ECO:0000259" key="4">
    <source>
        <dbReference type="PROSITE" id="PS50893"/>
    </source>
</evidence>
<dbReference type="OrthoDB" id="9808609at2"/>
<evidence type="ECO:0000256" key="3">
    <source>
        <dbReference type="SAM" id="Coils"/>
    </source>
</evidence>
<dbReference type="SUPFAM" id="SSF52540">
    <property type="entry name" value="P-loop containing nucleoside triphosphate hydrolases"/>
    <property type="match status" value="2"/>
</dbReference>
<dbReference type="Gene3D" id="3.40.50.300">
    <property type="entry name" value="P-loop containing nucleotide triphosphate hydrolases"/>
    <property type="match status" value="2"/>
</dbReference>
<dbReference type="CDD" id="cd03221">
    <property type="entry name" value="ABCF_EF-3"/>
    <property type="match status" value="2"/>
</dbReference>
<dbReference type="Proteomes" id="UP000294614">
    <property type="component" value="Unassembled WGS sequence"/>
</dbReference>
<protein>
    <submittedName>
        <fullName evidence="5">ATP-binding cassette subfamily F protein 3</fullName>
    </submittedName>
</protein>
<organism evidence="5 6">
    <name type="scientific">Seleniivibrio woodruffii</name>
    <dbReference type="NCBI Taxonomy" id="1078050"/>
    <lineage>
        <taxon>Bacteria</taxon>
        <taxon>Pseudomonadati</taxon>
        <taxon>Deferribacterota</taxon>
        <taxon>Deferribacteres</taxon>
        <taxon>Deferribacterales</taxon>
        <taxon>Geovibrionaceae</taxon>
        <taxon>Seleniivibrio</taxon>
    </lineage>
</organism>
<keyword evidence="2 5" id="KW-0067">ATP-binding</keyword>
<sequence>MLSVENLSKSYGPRTLFKDISFRVNSGERVGLVGRNGHGKTTLMRILTGEQEQDDGIISVPRNYTLGYLKQTIDFKHKTARDEAASGLKESEKDDVWKAEKILSGLGFSDEDMDKSPSEFSGGYQVRLNLAKLLLSEPDMLLLDEPTNYLDITSIRWLEQFLIKWKGELMLITHDRSFMDRVVTHTLGIHRLQIRKIKGDTGKFYEQIAKDEEIYEKTRQNDEQRRKEVELFITRFKSKASLASRVQSRVKMLEKMVQKDKLENIEDLDFCFNYTDIRAKELINARNVTFGYDKSAPLIKNFTVTIGAGEKICIIGKNGKGKTTLLKLLCGISEPDSGEVAFHAQLKPAVYEQTNVQRLGLQNTIEQELIEVDYSIDRQKARDAAGTMMFSGDDALKKIAVLSGGEKSRVMLAKAILQPSNILFLDEPTNHLDMQSCDSLLEAIDQFKGTVVMVTHNEMFLNAIAERLIVFRNDTIEVFEGGYEEFLEKVGWQEEFSDKPSVQVSANSKKEQRKLRSEIVAEKGKVLKPIQDAHDRLEKDIALIENKIEILNTGLIEASSKGDPAEIMKLSKELDEAKKRVDDLLEEFLEVSEKLETLTAEYEEKLNQLG</sequence>
<evidence type="ECO:0000313" key="6">
    <source>
        <dbReference type="Proteomes" id="UP000294614"/>
    </source>
</evidence>
<dbReference type="GO" id="GO:0005524">
    <property type="term" value="F:ATP binding"/>
    <property type="evidence" value="ECO:0007669"/>
    <property type="project" value="UniProtKB-KW"/>
</dbReference>
<dbReference type="PANTHER" id="PTHR42855:SF2">
    <property type="entry name" value="DRUG RESISTANCE ABC TRANSPORTER,ATP-BINDING PROTEIN"/>
    <property type="match status" value="1"/>
</dbReference>
<dbReference type="InterPro" id="IPR017871">
    <property type="entry name" value="ABC_transporter-like_CS"/>
</dbReference>
<dbReference type="Pfam" id="PF00005">
    <property type="entry name" value="ABC_tran"/>
    <property type="match status" value="2"/>
</dbReference>
<dbReference type="Pfam" id="PF12848">
    <property type="entry name" value="ABC_tran_Xtn"/>
    <property type="match status" value="1"/>
</dbReference>
<dbReference type="AlphaFoldDB" id="A0A4R1K8F6"/>
<accession>A0A4R1K8F6</accession>
<keyword evidence="6" id="KW-1185">Reference proteome</keyword>
<gene>
    <name evidence="5" type="ORF">C8D98_1473</name>
</gene>
<dbReference type="PROSITE" id="PS50893">
    <property type="entry name" value="ABC_TRANSPORTER_2"/>
    <property type="match status" value="2"/>
</dbReference>
<reference evidence="5 6" key="1">
    <citation type="submission" date="2019-03" db="EMBL/GenBank/DDBJ databases">
        <title>Genomic Encyclopedia of Type Strains, Phase IV (KMG-IV): sequencing the most valuable type-strain genomes for metagenomic binning, comparative biology and taxonomic classification.</title>
        <authorList>
            <person name="Goeker M."/>
        </authorList>
    </citation>
    <scope>NUCLEOTIDE SEQUENCE [LARGE SCALE GENOMIC DNA]</scope>
    <source>
        <strain evidence="5 6">DSM 24984</strain>
    </source>
</reference>
<dbReference type="PANTHER" id="PTHR42855">
    <property type="entry name" value="ABC TRANSPORTER ATP-BINDING SUBUNIT"/>
    <property type="match status" value="1"/>
</dbReference>
<dbReference type="FunFam" id="3.40.50.300:FF:000011">
    <property type="entry name" value="Putative ABC transporter ATP-binding component"/>
    <property type="match status" value="1"/>
</dbReference>
<dbReference type="RefSeq" id="WP_132873405.1">
    <property type="nucleotide sequence ID" value="NZ_JAJUHT010000001.1"/>
</dbReference>
<dbReference type="InterPro" id="IPR027417">
    <property type="entry name" value="P-loop_NTPase"/>
</dbReference>
<dbReference type="PROSITE" id="PS00211">
    <property type="entry name" value="ABC_TRANSPORTER_1"/>
    <property type="match status" value="1"/>
</dbReference>
<proteinExistence type="predicted"/>
<dbReference type="SMART" id="SM00382">
    <property type="entry name" value="AAA"/>
    <property type="match status" value="2"/>
</dbReference>
<keyword evidence="1" id="KW-0547">Nucleotide-binding</keyword>
<feature type="domain" description="ABC transporter" evidence="4">
    <location>
        <begin position="2"/>
        <end position="216"/>
    </location>
</feature>
<dbReference type="GO" id="GO:0016887">
    <property type="term" value="F:ATP hydrolysis activity"/>
    <property type="evidence" value="ECO:0007669"/>
    <property type="project" value="InterPro"/>
</dbReference>
<dbReference type="InterPro" id="IPR032781">
    <property type="entry name" value="ABC_tran_Xtn"/>
</dbReference>
<name>A0A4R1K8F6_9BACT</name>
<keyword evidence="3" id="KW-0175">Coiled coil</keyword>
<dbReference type="InterPro" id="IPR051309">
    <property type="entry name" value="ABCF_ATPase"/>
</dbReference>
<feature type="domain" description="ABC transporter" evidence="4">
    <location>
        <begin position="283"/>
        <end position="498"/>
    </location>
</feature>
<evidence type="ECO:0000256" key="1">
    <source>
        <dbReference type="ARBA" id="ARBA00022741"/>
    </source>
</evidence>
<comment type="caution">
    <text evidence="5">The sequence shown here is derived from an EMBL/GenBank/DDBJ whole genome shotgun (WGS) entry which is preliminary data.</text>
</comment>
<evidence type="ECO:0000313" key="5">
    <source>
        <dbReference type="EMBL" id="TCK60595.1"/>
    </source>
</evidence>
<dbReference type="EMBL" id="SMGG01000004">
    <property type="protein sequence ID" value="TCK60595.1"/>
    <property type="molecule type" value="Genomic_DNA"/>
</dbReference>
<dbReference type="InterPro" id="IPR003593">
    <property type="entry name" value="AAA+_ATPase"/>
</dbReference>
<feature type="coiled-coil region" evidence="3">
    <location>
        <begin position="534"/>
        <end position="608"/>
    </location>
</feature>
<evidence type="ECO:0000256" key="2">
    <source>
        <dbReference type="ARBA" id="ARBA00022840"/>
    </source>
</evidence>